<dbReference type="PANTHER" id="PTHR43861">
    <property type="entry name" value="TRANS-ACONITATE 2-METHYLTRANSFERASE-RELATED"/>
    <property type="match status" value="1"/>
</dbReference>
<proteinExistence type="predicted"/>
<dbReference type="CDD" id="cd02440">
    <property type="entry name" value="AdoMet_MTases"/>
    <property type="match status" value="1"/>
</dbReference>
<accession>A0A317QA74</accession>
<sequence length="284" mass="31255">MSAALTPLPSLALTAGKQQVAQRFGRAAKSYQQHNELQQRCAQELLQLLPAKVGQVIDLGCGPAVNTMALVARSTGYLGVDIAPEMIAEAQRQVRSVEHQHTAVSWLIADAESLPLPAASVDTIFANLSLQWVGDLVATINQFHGLLRAQGCLFFSTLLEGSMLPLGAELQALQGGQWSHRQFYSETELQQLLAALPGWQLEFKRLPVTIMNDSVLAMLKDLQGIGATYRGDVNRWQHQAQLPSVLSKSKLQALQVNMAKYRNEQGRLPLHWQVALVKMTKQTD</sequence>
<dbReference type="AlphaFoldDB" id="A0A317QA74"/>
<feature type="domain" description="Methyltransferase type 11" evidence="1">
    <location>
        <begin position="58"/>
        <end position="155"/>
    </location>
</feature>
<dbReference type="EMBL" id="QGTT01000002">
    <property type="protein sequence ID" value="PWW15184.1"/>
    <property type="molecule type" value="Genomic_DNA"/>
</dbReference>
<dbReference type="InterPro" id="IPR029063">
    <property type="entry name" value="SAM-dependent_MTases_sf"/>
</dbReference>
<comment type="caution">
    <text evidence="2">The sequence shown here is derived from an EMBL/GenBank/DDBJ whole genome shotgun (WGS) entry which is preliminary data.</text>
</comment>
<keyword evidence="3" id="KW-1185">Reference proteome</keyword>
<dbReference type="InterPro" id="IPR013216">
    <property type="entry name" value="Methyltransf_11"/>
</dbReference>
<dbReference type="Gene3D" id="3.40.50.150">
    <property type="entry name" value="Vaccinia Virus protein VP39"/>
    <property type="match status" value="1"/>
</dbReference>
<dbReference type="RefSeq" id="WP_110075125.1">
    <property type="nucleotide sequence ID" value="NZ_QGTT01000002.1"/>
</dbReference>
<dbReference type="PANTHER" id="PTHR43861:SF1">
    <property type="entry name" value="TRANS-ACONITATE 2-METHYLTRANSFERASE"/>
    <property type="match status" value="1"/>
</dbReference>
<evidence type="ECO:0000313" key="2">
    <source>
        <dbReference type="EMBL" id="PWW15184.1"/>
    </source>
</evidence>
<reference evidence="2 3" key="1">
    <citation type="submission" date="2018-05" db="EMBL/GenBank/DDBJ databases">
        <title>Freshwater and sediment microbial communities from various areas in North America, analyzing microbe dynamics in response to fracking.</title>
        <authorList>
            <person name="Lamendella R."/>
        </authorList>
    </citation>
    <scope>NUCLEOTIDE SEQUENCE [LARGE SCALE GENOMIC DNA]</scope>
    <source>
        <strain evidence="2 3">125B1</strain>
    </source>
</reference>
<dbReference type="GO" id="GO:0008757">
    <property type="term" value="F:S-adenosylmethionine-dependent methyltransferase activity"/>
    <property type="evidence" value="ECO:0007669"/>
    <property type="project" value="InterPro"/>
</dbReference>
<protein>
    <submittedName>
        <fullName evidence="2">Pimeloyl-CoA biosynthesis protein BioC</fullName>
    </submittedName>
</protein>
<evidence type="ECO:0000313" key="3">
    <source>
        <dbReference type="Proteomes" id="UP000246964"/>
    </source>
</evidence>
<gene>
    <name evidence="2" type="ORF">DET45_102188</name>
</gene>
<dbReference type="OrthoDB" id="9760689at2"/>
<organism evidence="2 3">
    <name type="scientific">Pseudidiomarina maritima</name>
    <dbReference type="NCBI Taxonomy" id="519453"/>
    <lineage>
        <taxon>Bacteria</taxon>
        <taxon>Pseudomonadati</taxon>
        <taxon>Pseudomonadota</taxon>
        <taxon>Gammaproteobacteria</taxon>
        <taxon>Alteromonadales</taxon>
        <taxon>Idiomarinaceae</taxon>
        <taxon>Pseudidiomarina</taxon>
    </lineage>
</organism>
<dbReference type="Pfam" id="PF08241">
    <property type="entry name" value="Methyltransf_11"/>
    <property type="match status" value="1"/>
</dbReference>
<dbReference type="SUPFAM" id="SSF53335">
    <property type="entry name" value="S-adenosyl-L-methionine-dependent methyltransferases"/>
    <property type="match status" value="1"/>
</dbReference>
<dbReference type="Proteomes" id="UP000246964">
    <property type="component" value="Unassembled WGS sequence"/>
</dbReference>
<name>A0A317QA74_9GAMM</name>
<evidence type="ECO:0000259" key="1">
    <source>
        <dbReference type="Pfam" id="PF08241"/>
    </source>
</evidence>